<comment type="caution">
    <text evidence="5">The sequence shown here is derived from an EMBL/GenBank/DDBJ whole genome shotgun (WGS) entry which is preliminary data.</text>
</comment>
<evidence type="ECO:0000256" key="1">
    <source>
        <dbReference type="ARBA" id="ARBA00022754"/>
    </source>
</evidence>
<dbReference type="GO" id="GO:0006998">
    <property type="term" value="P:nuclear envelope organization"/>
    <property type="evidence" value="ECO:0007669"/>
    <property type="project" value="TreeGrafter"/>
</dbReference>
<dbReference type="GO" id="GO:0005200">
    <property type="term" value="F:structural constituent of cytoskeleton"/>
    <property type="evidence" value="ECO:0007669"/>
    <property type="project" value="TreeGrafter"/>
</dbReference>
<dbReference type="SUPFAM" id="SSF90257">
    <property type="entry name" value="Myosin rod fragments"/>
    <property type="match status" value="1"/>
</dbReference>
<dbReference type="GO" id="GO:0005882">
    <property type="term" value="C:intermediate filament"/>
    <property type="evidence" value="ECO:0007669"/>
    <property type="project" value="UniProtKB-KW"/>
</dbReference>
<organism evidence="5 6">
    <name type="scientific">Adineta steineri</name>
    <dbReference type="NCBI Taxonomy" id="433720"/>
    <lineage>
        <taxon>Eukaryota</taxon>
        <taxon>Metazoa</taxon>
        <taxon>Spiralia</taxon>
        <taxon>Gnathifera</taxon>
        <taxon>Rotifera</taxon>
        <taxon>Eurotatoria</taxon>
        <taxon>Bdelloidea</taxon>
        <taxon>Adinetida</taxon>
        <taxon>Adinetidae</taxon>
        <taxon>Adineta</taxon>
    </lineage>
</organism>
<dbReference type="GO" id="GO:0005652">
    <property type="term" value="C:nuclear lamina"/>
    <property type="evidence" value="ECO:0007669"/>
    <property type="project" value="TreeGrafter"/>
</dbReference>
<dbReference type="GO" id="GO:0031507">
    <property type="term" value="P:heterochromatin formation"/>
    <property type="evidence" value="ECO:0007669"/>
    <property type="project" value="TreeGrafter"/>
</dbReference>
<dbReference type="Proteomes" id="UP000663868">
    <property type="component" value="Unassembled WGS sequence"/>
</dbReference>
<feature type="domain" description="IF rod" evidence="4">
    <location>
        <begin position="3"/>
        <end position="172"/>
    </location>
</feature>
<evidence type="ECO:0000313" key="5">
    <source>
        <dbReference type="EMBL" id="CAF4272765.1"/>
    </source>
</evidence>
<dbReference type="PANTHER" id="PTHR45721:SF11">
    <property type="entry name" value="LAMIN DM0-RELATED"/>
    <property type="match status" value="1"/>
</dbReference>
<evidence type="ECO:0000256" key="3">
    <source>
        <dbReference type="SAM" id="Coils"/>
    </source>
</evidence>
<evidence type="ECO:0000313" key="6">
    <source>
        <dbReference type="Proteomes" id="UP000663868"/>
    </source>
</evidence>
<evidence type="ECO:0000259" key="4">
    <source>
        <dbReference type="Pfam" id="PF00038"/>
    </source>
</evidence>
<dbReference type="EMBL" id="CAJOBB010012189">
    <property type="protein sequence ID" value="CAF4272765.1"/>
    <property type="molecule type" value="Genomic_DNA"/>
</dbReference>
<dbReference type="GO" id="GO:0051664">
    <property type="term" value="P:nuclear pore localization"/>
    <property type="evidence" value="ECO:0007669"/>
    <property type="project" value="TreeGrafter"/>
</dbReference>
<feature type="coiled-coil region" evidence="3">
    <location>
        <begin position="4"/>
        <end position="80"/>
    </location>
</feature>
<dbReference type="AlphaFoldDB" id="A0A820G0J2"/>
<sequence>ESRLKQYENEISELKARYDSITLDAARRIEDNETLVNFNNDLEKQVSALKRQLESETLLRVDLENKNKTLREELQFNQQVYETKIYQIKEQQRIEIRHDDSLRQQYDARLLQELQQLRTQNEQEMQLLRDEIAAQYEKKIEDLQNTNRRNLDQISSYRADLVSYRERIEEVTKTRA</sequence>
<dbReference type="InterPro" id="IPR039008">
    <property type="entry name" value="IF_rod_dom"/>
</dbReference>
<dbReference type="GO" id="GO:0090435">
    <property type="term" value="P:protein localization to nuclear envelope"/>
    <property type="evidence" value="ECO:0007669"/>
    <property type="project" value="TreeGrafter"/>
</dbReference>
<dbReference type="Pfam" id="PF00038">
    <property type="entry name" value="Filament"/>
    <property type="match status" value="1"/>
</dbReference>
<protein>
    <recommendedName>
        <fullName evidence="4">IF rod domain-containing protein</fullName>
    </recommendedName>
</protein>
<reference evidence="5" key="1">
    <citation type="submission" date="2021-02" db="EMBL/GenBank/DDBJ databases">
        <authorList>
            <person name="Nowell W R."/>
        </authorList>
    </citation>
    <scope>NUCLEOTIDE SEQUENCE</scope>
</reference>
<dbReference type="PANTHER" id="PTHR45721">
    <property type="entry name" value="LAMIN DM0-RELATED"/>
    <property type="match status" value="1"/>
</dbReference>
<feature type="coiled-coil region" evidence="3">
    <location>
        <begin position="111"/>
        <end position="174"/>
    </location>
</feature>
<accession>A0A820G0J2</accession>
<keyword evidence="2 3" id="KW-0175">Coiled coil</keyword>
<feature type="non-terminal residue" evidence="5">
    <location>
        <position position="176"/>
    </location>
</feature>
<keyword evidence="1" id="KW-0403">Intermediate filament</keyword>
<dbReference type="GO" id="GO:0007097">
    <property type="term" value="P:nuclear migration"/>
    <property type="evidence" value="ECO:0007669"/>
    <property type="project" value="TreeGrafter"/>
</dbReference>
<proteinExistence type="predicted"/>
<dbReference type="Gene3D" id="1.20.5.1160">
    <property type="entry name" value="Vasodilator-stimulated phosphoprotein"/>
    <property type="match status" value="1"/>
</dbReference>
<evidence type="ECO:0000256" key="2">
    <source>
        <dbReference type="ARBA" id="ARBA00023054"/>
    </source>
</evidence>
<name>A0A820G0J2_9BILA</name>
<gene>
    <name evidence="5" type="ORF">KXQ929_LOCUS43983</name>
</gene>
<feature type="non-terminal residue" evidence="5">
    <location>
        <position position="1"/>
    </location>
</feature>